<dbReference type="InterPro" id="IPR001478">
    <property type="entry name" value="PDZ"/>
</dbReference>
<feature type="chain" id="PRO_5005334116" description="Tricorn protease homolog" evidence="9">
    <location>
        <begin position="21"/>
        <end position="1066"/>
    </location>
</feature>
<comment type="similarity">
    <text evidence="2 7">Belongs to the peptidase S41B family.</text>
</comment>
<dbReference type="Gene3D" id="3.30.750.44">
    <property type="match status" value="1"/>
</dbReference>
<evidence type="ECO:0000313" key="11">
    <source>
        <dbReference type="EMBL" id="EAY26127.1"/>
    </source>
</evidence>
<keyword evidence="3 7" id="KW-0963">Cytoplasm</keyword>
<dbReference type="Pfam" id="PF14685">
    <property type="entry name" value="PDZ_Tricorn"/>
    <property type="match status" value="1"/>
</dbReference>
<dbReference type="SUPFAM" id="SSF69304">
    <property type="entry name" value="Tricorn protease N-terminal domain"/>
    <property type="match status" value="1"/>
</dbReference>
<dbReference type="Gene3D" id="2.120.10.30">
    <property type="entry name" value="TolB, C-terminal domain"/>
    <property type="match status" value="2"/>
</dbReference>
<evidence type="ECO:0000313" key="12">
    <source>
        <dbReference type="Proteomes" id="UP000004095"/>
    </source>
</evidence>
<dbReference type="InterPro" id="IPR012393">
    <property type="entry name" value="Tricorn_protease"/>
</dbReference>
<proteinExistence type="inferred from homology"/>
<dbReference type="Proteomes" id="UP000004095">
    <property type="component" value="Unassembled WGS sequence"/>
</dbReference>
<protein>
    <recommendedName>
        <fullName evidence="7">Tricorn protease homolog</fullName>
        <ecNumber evidence="7">3.4.21.-</ecNumber>
    </recommendedName>
</protein>
<dbReference type="Pfam" id="PF14684">
    <property type="entry name" value="Tricorn_C1"/>
    <property type="match status" value="1"/>
</dbReference>
<dbReference type="Pfam" id="PF07676">
    <property type="entry name" value="PD40"/>
    <property type="match status" value="3"/>
</dbReference>
<evidence type="ECO:0000256" key="1">
    <source>
        <dbReference type="ARBA" id="ARBA00004496"/>
    </source>
</evidence>
<dbReference type="PANTHER" id="PTHR43253">
    <property type="entry name" value="TRICORN PROTEASE HOMOLOG 2-RELATED"/>
    <property type="match status" value="1"/>
</dbReference>
<dbReference type="PIRSF" id="PIRSF036421">
    <property type="entry name" value="Tricorn_protease"/>
    <property type="match status" value="1"/>
</dbReference>
<dbReference type="Pfam" id="PF03572">
    <property type="entry name" value="Peptidase_S41"/>
    <property type="match status" value="1"/>
</dbReference>
<dbReference type="InterPro" id="IPR011042">
    <property type="entry name" value="6-blade_b-propeller_TolB-like"/>
</dbReference>
<dbReference type="PANTHER" id="PTHR43253:SF1">
    <property type="entry name" value="TRICORN PROTEASE HOMOLOG 2-RELATED"/>
    <property type="match status" value="1"/>
</dbReference>
<evidence type="ECO:0000256" key="2">
    <source>
        <dbReference type="ARBA" id="ARBA00008524"/>
    </source>
</evidence>
<dbReference type="InterPro" id="IPR005151">
    <property type="entry name" value="Tail-specific_protease"/>
</dbReference>
<dbReference type="SUPFAM" id="SSF82171">
    <property type="entry name" value="DPP6 N-terminal domain-like"/>
    <property type="match status" value="1"/>
</dbReference>
<keyword evidence="12" id="KW-1185">Reference proteome</keyword>
<dbReference type="OrthoDB" id="9815657at2"/>
<dbReference type="SUPFAM" id="SSF50156">
    <property type="entry name" value="PDZ domain-like"/>
    <property type="match status" value="1"/>
</dbReference>
<feature type="active site" description="Charge relay system" evidence="8">
    <location>
        <position position="741"/>
    </location>
</feature>
<dbReference type="Gene3D" id="2.30.42.10">
    <property type="match status" value="1"/>
</dbReference>
<dbReference type="EMBL" id="AAWS01000038">
    <property type="protein sequence ID" value="EAY26127.1"/>
    <property type="molecule type" value="Genomic_DNA"/>
</dbReference>
<keyword evidence="9" id="KW-0732">Signal</keyword>
<evidence type="ECO:0000256" key="3">
    <source>
        <dbReference type="ARBA" id="ARBA00022490"/>
    </source>
</evidence>
<comment type="function">
    <text evidence="7">Degrades oligopeptides.</text>
</comment>
<organism evidence="11 12">
    <name type="scientific">Microscilla marina ATCC 23134</name>
    <dbReference type="NCBI Taxonomy" id="313606"/>
    <lineage>
        <taxon>Bacteria</taxon>
        <taxon>Pseudomonadati</taxon>
        <taxon>Bacteroidota</taxon>
        <taxon>Cytophagia</taxon>
        <taxon>Cytophagales</taxon>
        <taxon>Microscillaceae</taxon>
        <taxon>Microscilla</taxon>
    </lineage>
</organism>
<gene>
    <name evidence="11" type="ORF">M23134_06000</name>
</gene>
<evidence type="ECO:0000256" key="8">
    <source>
        <dbReference type="PIRSR" id="PIRSR036421-1"/>
    </source>
</evidence>
<evidence type="ECO:0000256" key="9">
    <source>
        <dbReference type="SAM" id="SignalP"/>
    </source>
</evidence>
<dbReference type="SUPFAM" id="SSF52096">
    <property type="entry name" value="ClpP/crotonase"/>
    <property type="match status" value="1"/>
</dbReference>
<keyword evidence="5 7" id="KW-0378">Hydrolase</keyword>
<dbReference type="GO" id="GO:0005737">
    <property type="term" value="C:cytoplasm"/>
    <property type="evidence" value="ECO:0007669"/>
    <property type="project" value="UniProtKB-SubCell"/>
</dbReference>
<evidence type="ECO:0000256" key="6">
    <source>
        <dbReference type="ARBA" id="ARBA00022825"/>
    </source>
</evidence>
<feature type="active site" description="Nucleophile" evidence="8">
    <location>
        <position position="969"/>
    </location>
</feature>
<evidence type="ECO:0000259" key="10">
    <source>
        <dbReference type="PROSITE" id="PS50106"/>
    </source>
</evidence>
<dbReference type="PROSITE" id="PS50106">
    <property type="entry name" value="PDZ"/>
    <property type="match status" value="1"/>
</dbReference>
<sequence>MRKFYLVACFLWGLASVIQAQTQPIFATQPAISPDGNQVAFSFQGDIWVMAANGGVARRLTIHQGYDANPIWSSDGKHIAFSSNRASNYDVFTIPANGGATKRLTYHSSGDQATCWTAQNEVLFTSRVRAYRQIAYEREIHKVSAEGGTPQRMLDAQGYMPTQSPNGKLIAFVRGTCGVVREAYQGPANRNIWIYNNETKQYTQLTNDPSNEFQPIWSDDNALYYISAKSGKYNIYQQKLNTDGTANGNARQITRYTDDGIRYFGVSRNNQLVFERQISLYTMNANEGKAKKLTIQATNDYRFDQVTHQTYRNGVADYKVAPNGKYVAVEIRGEIFIKPIAKDKRKAMNLSDHAFRDESPEWLNDSTLVFISDRNGQRDLYLVRSIDKKQSNLYKTLKTKVIQLTQTKAEEFAPTLSPNGKKIAYRRGRGELVVASISATGKLSNEKVLVKGWATPGGVAWSPDSRWLSYSLTNLNFNREVYIQAANNSQPGVNVSMHPRGDYGAVWSPDGSKLAFMSNRINDYDVWFVWLNRADWEKSKSDHEEGGYYDDPDKKKSKPKKNALVNIDFENIHHRVARVTSLPGNEGGLAIGNKGQTFYFTATNPTARHHRYDLYQVKWDGSQTKMLTKRGKNPRRLLLSPKGKKLHFLASGVLQQMLLKAKKTTPLPHEAKMVIDHHQERIQMFEEGWRALQAGFYDPNFHGQNFVALRKKYKPWALAASTTQDFRMIYNRMLGQLNASHMGLYGPNPETIQREQTGLLGAEVVPVTTGVKIVHVIRHAPADRTRSKLNEGDVITKVNGQEVNDKVNFYSLLTNTHNERVMLTVQGKGGTREVIIRPIKSLSNLLYEEWISDQKALVKKYSGGRLGYIHIRGMNMPSFERFERELMASGYGKEGIVIDVRFNGGGWTTDYLMAVLNVRQHAYTIPRGAVKSLQKEHKKYRNYYPFSERLPLSSWVKPSVALCNENSYSNAEIFSHAYKHLGIGKLVGKPTFGAVISTGSRRLIDGSRVRMPFRAWYVKATEKNMELGPAVPDFVLDNVPDNRAKKEDAQLKKAVEVLLKQIDTKK</sequence>
<dbReference type="eggNOG" id="COG0793">
    <property type="taxonomic scope" value="Bacteria"/>
</dbReference>
<reference evidence="11 12" key="1">
    <citation type="submission" date="2007-01" db="EMBL/GenBank/DDBJ databases">
        <authorList>
            <person name="Haygood M."/>
            <person name="Podell S."/>
            <person name="Anderson C."/>
            <person name="Hopkinson B."/>
            <person name="Roe K."/>
            <person name="Barbeau K."/>
            <person name="Gaasterland T."/>
            <person name="Ferriera S."/>
            <person name="Johnson J."/>
            <person name="Kravitz S."/>
            <person name="Beeson K."/>
            <person name="Sutton G."/>
            <person name="Rogers Y.-H."/>
            <person name="Friedman R."/>
            <person name="Frazier M."/>
            <person name="Venter J.C."/>
        </authorList>
    </citation>
    <scope>NUCLEOTIDE SEQUENCE [LARGE SCALE GENOMIC DNA]</scope>
    <source>
        <strain evidence="11 12">ATCC 23134</strain>
    </source>
</reference>
<dbReference type="CDD" id="cd07562">
    <property type="entry name" value="Peptidase_S41_TRI"/>
    <property type="match status" value="1"/>
</dbReference>
<dbReference type="Gene3D" id="2.120.10.60">
    <property type="entry name" value="Tricorn protease N-terminal domain"/>
    <property type="match status" value="1"/>
</dbReference>
<dbReference type="SMART" id="SM00228">
    <property type="entry name" value="PDZ"/>
    <property type="match status" value="1"/>
</dbReference>
<feature type="signal peptide" evidence="9">
    <location>
        <begin position="1"/>
        <end position="20"/>
    </location>
</feature>
<accession>A1ZU14</accession>
<dbReference type="InterPro" id="IPR011659">
    <property type="entry name" value="WD40"/>
</dbReference>
<dbReference type="SMART" id="SM00245">
    <property type="entry name" value="TSPc"/>
    <property type="match status" value="1"/>
</dbReference>
<dbReference type="AlphaFoldDB" id="A1ZU14"/>
<dbReference type="InterPro" id="IPR036034">
    <property type="entry name" value="PDZ_sf"/>
</dbReference>
<evidence type="ECO:0000256" key="4">
    <source>
        <dbReference type="ARBA" id="ARBA00022670"/>
    </source>
</evidence>
<evidence type="ECO:0000256" key="5">
    <source>
        <dbReference type="ARBA" id="ARBA00022801"/>
    </source>
</evidence>
<name>A1ZU14_MICM2</name>
<feature type="active site" description="Charge relay system" evidence="8">
    <location>
        <position position="1026"/>
    </location>
</feature>
<feature type="domain" description="PDZ" evidence="10">
    <location>
        <begin position="749"/>
        <end position="840"/>
    </location>
</feature>
<dbReference type="Gene3D" id="3.90.226.10">
    <property type="entry name" value="2-enoyl-CoA Hydratase, Chain A, domain 1"/>
    <property type="match status" value="1"/>
</dbReference>
<comment type="caution">
    <text evidence="11">The sequence shown here is derived from an EMBL/GenBank/DDBJ whole genome shotgun (WGS) entry which is preliminary data.</text>
</comment>
<keyword evidence="4 7" id="KW-0645">Protease</keyword>
<dbReference type="Pfam" id="PF26549">
    <property type="entry name" value="Tricorn_N"/>
    <property type="match status" value="1"/>
</dbReference>
<comment type="subcellular location">
    <subcellularLocation>
        <location evidence="1 7">Cytoplasm</location>
    </subcellularLocation>
</comment>
<dbReference type="InterPro" id="IPR029045">
    <property type="entry name" value="ClpP/crotonase-like_dom_sf"/>
</dbReference>
<keyword evidence="6 7" id="KW-0720">Serine protease</keyword>
<evidence type="ECO:0000256" key="7">
    <source>
        <dbReference type="PIRNR" id="PIRNR036421"/>
    </source>
</evidence>
<dbReference type="eggNOG" id="COG4946">
    <property type="taxonomic scope" value="Bacteria"/>
</dbReference>
<dbReference type="GO" id="GO:0006508">
    <property type="term" value="P:proteolysis"/>
    <property type="evidence" value="ECO:0007669"/>
    <property type="project" value="UniProtKB-UniRule"/>
</dbReference>
<dbReference type="GO" id="GO:0008236">
    <property type="term" value="F:serine-type peptidase activity"/>
    <property type="evidence" value="ECO:0007669"/>
    <property type="project" value="UniProtKB-UniRule"/>
</dbReference>
<dbReference type="InterPro" id="IPR028204">
    <property type="entry name" value="Tricorn_C1"/>
</dbReference>
<dbReference type="RefSeq" id="WP_002701536.1">
    <property type="nucleotide sequence ID" value="NZ_AAWS01000038.1"/>
</dbReference>
<dbReference type="EC" id="3.4.21.-" evidence="7"/>
<dbReference type="InterPro" id="IPR029414">
    <property type="entry name" value="Tricorn_PDZ"/>
</dbReference>